<organism evidence="2 3">
    <name type="scientific">Coemansia asiatica</name>
    <dbReference type="NCBI Taxonomy" id="1052880"/>
    <lineage>
        <taxon>Eukaryota</taxon>
        <taxon>Fungi</taxon>
        <taxon>Fungi incertae sedis</taxon>
        <taxon>Zoopagomycota</taxon>
        <taxon>Kickxellomycotina</taxon>
        <taxon>Kickxellomycetes</taxon>
        <taxon>Kickxellales</taxon>
        <taxon>Kickxellaceae</taxon>
        <taxon>Coemansia</taxon>
    </lineage>
</organism>
<evidence type="ECO:0000313" key="3">
    <source>
        <dbReference type="Proteomes" id="UP001145021"/>
    </source>
</evidence>
<dbReference type="AlphaFoldDB" id="A0A9W7XG00"/>
<reference evidence="2" key="1">
    <citation type="submission" date="2022-07" db="EMBL/GenBank/DDBJ databases">
        <title>Phylogenomic reconstructions and comparative analyses of Kickxellomycotina fungi.</title>
        <authorList>
            <person name="Reynolds N.K."/>
            <person name="Stajich J.E."/>
            <person name="Barry K."/>
            <person name="Grigoriev I.V."/>
            <person name="Crous P."/>
            <person name="Smith M.E."/>
        </authorList>
    </citation>
    <scope>NUCLEOTIDE SEQUENCE</scope>
    <source>
        <strain evidence="2">NBRC 105413</strain>
    </source>
</reference>
<sequence length="90" mass="9726">MLNVKWRPIAIIVAVLLLVHFLVLSPYLEASSATRAAKADGKIDGEGPGLVVPDNKADIDMKHPMPVTVTVTRADGPAFTETQVIKETIY</sequence>
<proteinExistence type="predicted"/>
<feature type="chain" id="PRO_5040956300" evidence="1">
    <location>
        <begin position="31"/>
        <end position="90"/>
    </location>
</feature>
<name>A0A9W7XG00_9FUNG</name>
<dbReference type="EMBL" id="JANBOH010000500">
    <property type="protein sequence ID" value="KAJ1642051.1"/>
    <property type="molecule type" value="Genomic_DNA"/>
</dbReference>
<protein>
    <submittedName>
        <fullName evidence="2">Uncharacterized protein</fullName>
    </submittedName>
</protein>
<evidence type="ECO:0000256" key="1">
    <source>
        <dbReference type="SAM" id="SignalP"/>
    </source>
</evidence>
<feature type="non-terminal residue" evidence="2">
    <location>
        <position position="90"/>
    </location>
</feature>
<dbReference type="Proteomes" id="UP001145021">
    <property type="component" value="Unassembled WGS sequence"/>
</dbReference>
<feature type="signal peptide" evidence="1">
    <location>
        <begin position="1"/>
        <end position="30"/>
    </location>
</feature>
<keyword evidence="1" id="KW-0732">Signal</keyword>
<evidence type="ECO:0000313" key="2">
    <source>
        <dbReference type="EMBL" id="KAJ1642051.1"/>
    </source>
</evidence>
<accession>A0A9W7XG00</accession>
<comment type="caution">
    <text evidence="2">The sequence shown here is derived from an EMBL/GenBank/DDBJ whole genome shotgun (WGS) entry which is preliminary data.</text>
</comment>
<gene>
    <name evidence="2" type="ORF">LPJ64_006062</name>
</gene>
<keyword evidence="3" id="KW-1185">Reference proteome</keyword>